<gene>
    <name evidence="6" type="ORF">DIURU_005060</name>
</gene>
<proteinExistence type="inferred from homology"/>
<dbReference type="InterPro" id="IPR033121">
    <property type="entry name" value="PEPTIDASE_A1"/>
</dbReference>
<comment type="caution">
    <text evidence="6">The sequence shown here is derived from an EMBL/GenBank/DDBJ whole genome shotgun (WGS) entry which is preliminary data.</text>
</comment>
<dbReference type="InterPro" id="IPR001461">
    <property type="entry name" value="Aspartic_peptidase_A1"/>
</dbReference>
<dbReference type="AlphaFoldDB" id="A0A642UMU6"/>
<evidence type="ECO:0000313" key="6">
    <source>
        <dbReference type="EMBL" id="KAA8898205.1"/>
    </source>
</evidence>
<evidence type="ECO:0000313" key="7">
    <source>
        <dbReference type="Proteomes" id="UP000449547"/>
    </source>
</evidence>
<evidence type="ECO:0000256" key="3">
    <source>
        <dbReference type="PIRSR" id="PIRSR601461-1"/>
    </source>
</evidence>
<name>A0A642UMU6_DIURU</name>
<feature type="disulfide bond" evidence="4">
    <location>
        <begin position="279"/>
        <end position="314"/>
    </location>
</feature>
<feature type="active site" evidence="3">
    <location>
        <position position="49"/>
    </location>
</feature>
<dbReference type="OMA" id="YWANFTI"/>
<dbReference type="PANTHER" id="PTHR47966">
    <property type="entry name" value="BETA-SITE APP-CLEAVING ENZYME, ISOFORM A-RELATED"/>
    <property type="match status" value="1"/>
</dbReference>
<dbReference type="GO" id="GO:0004190">
    <property type="term" value="F:aspartic-type endopeptidase activity"/>
    <property type="evidence" value="ECO:0007669"/>
    <property type="project" value="InterPro"/>
</dbReference>
<dbReference type="GeneID" id="54783711"/>
<dbReference type="Pfam" id="PF00026">
    <property type="entry name" value="Asp"/>
    <property type="match status" value="1"/>
</dbReference>
<dbReference type="PRINTS" id="PR00792">
    <property type="entry name" value="PEPSIN"/>
</dbReference>
<dbReference type="OrthoDB" id="771136at2759"/>
<accession>A0A642UMU6</accession>
<feature type="active site" evidence="3">
    <location>
        <position position="246"/>
    </location>
</feature>
<keyword evidence="2 4" id="KW-1015">Disulfide bond</keyword>
<protein>
    <recommendedName>
        <fullName evidence="5">Peptidase A1 domain-containing protein</fullName>
    </recommendedName>
</protein>
<keyword evidence="7" id="KW-1185">Reference proteome</keyword>
<reference evidence="6 7" key="1">
    <citation type="submission" date="2019-07" db="EMBL/GenBank/DDBJ databases">
        <title>Genome assembly of two rare yeast pathogens: Diutina rugosa and Trichomonascus ciferrii.</title>
        <authorList>
            <person name="Mixao V."/>
            <person name="Saus E."/>
            <person name="Hansen A."/>
            <person name="Lass-Flor C."/>
            <person name="Gabaldon T."/>
        </authorList>
    </citation>
    <scope>NUCLEOTIDE SEQUENCE [LARGE SCALE GENOMIC DNA]</scope>
    <source>
        <strain evidence="6 7">CBS 613</strain>
    </source>
</reference>
<dbReference type="PROSITE" id="PS51767">
    <property type="entry name" value="PEPTIDASE_A1"/>
    <property type="match status" value="1"/>
</dbReference>
<feature type="domain" description="Peptidase A1" evidence="5">
    <location>
        <begin position="31"/>
        <end position="351"/>
    </location>
</feature>
<dbReference type="Proteomes" id="UP000449547">
    <property type="component" value="Unassembled WGS sequence"/>
</dbReference>
<dbReference type="GO" id="GO:0006508">
    <property type="term" value="P:proteolysis"/>
    <property type="evidence" value="ECO:0007669"/>
    <property type="project" value="InterPro"/>
</dbReference>
<evidence type="ECO:0000256" key="1">
    <source>
        <dbReference type="ARBA" id="ARBA00007447"/>
    </source>
</evidence>
<organism evidence="6 7">
    <name type="scientific">Diutina rugosa</name>
    <name type="common">Yeast</name>
    <name type="synonym">Candida rugosa</name>
    <dbReference type="NCBI Taxonomy" id="5481"/>
    <lineage>
        <taxon>Eukaryota</taxon>
        <taxon>Fungi</taxon>
        <taxon>Dikarya</taxon>
        <taxon>Ascomycota</taxon>
        <taxon>Saccharomycotina</taxon>
        <taxon>Pichiomycetes</taxon>
        <taxon>Debaryomycetaceae</taxon>
        <taxon>Diutina</taxon>
    </lineage>
</organism>
<dbReference type="EMBL" id="SWFT01000149">
    <property type="protein sequence ID" value="KAA8898205.1"/>
    <property type="molecule type" value="Genomic_DNA"/>
</dbReference>
<evidence type="ECO:0000259" key="5">
    <source>
        <dbReference type="PROSITE" id="PS51767"/>
    </source>
</evidence>
<dbReference type="RefSeq" id="XP_034010462.1">
    <property type="nucleotide sequence ID" value="XM_034158001.1"/>
</dbReference>
<dbReference type="VEuPathDB" id="FungiDB:DIURU_005060"/>
<sequence>MLLSKCLCLAGAMAAGESIAKLIVEDHHYWMSAPLQIGSNDQVVHVQVDTASSELWVFQVHGNCTSDSSLVPPEFVIGNNVCEAMGAFAPNDSSTYTDLNKSMEISYAGGDRVKGIYGSDQIKIGNVDVKSQIFGVANSSTSPFGVLGLGFDSGITSNDTRDMYPNLPRSLQQQGDIKQVSFGVYLSDNSSQNGSIIFGGYDDAKVSGEFTDIPLIENATTYYVSLTNMTFLGYPLINSTKVALMDTGAANIYVPKDTYQLISTVLGVEQQQGSDVVKCPSDETSVFEFTFGDFSVAIPLHNLVVPLEGSSQYCTLDGISPFDVDFIMMGVPLFRQLYVVFDVDNRRMRFAPVRHTEEENLVSFDAINGTLTNSKSATQSTPSPTISIVLPQSAVPYSSGLFTSASDTTSAFASTSDHSSKKSFGTHVSVTGWLIMIILTWF</sequence>
<evidence type="ECO:0000256" key="4">
    <source>
        <dbReference type="PIRSR" id="PIRSR601461-2"/>
    </source>
</evidence>
<dbReference type="SUPFAM" id="SSF50630">
    <property type="entry name" value="Acid proteases"/>
    <property type="match status" value="1"/>
</dbReference>
<dbReference type="Gene3D" id="2.40.70.10">
    <property type="entry name" value="Acid Proteases"/>
    <property type="match status" value="2"/>
</dbReference>
<dbReference type="InterPro" id="IPR021109">
    <property type="entry name" value="Peptidase_aspartic_dom_sf"/>
</dbReference>
<evidence type="ECO:0000256" key="2">
    <source>
        <dbReference type="ARBA" id="ARBA00023157"/>
    </source>
</evidence>
<dbReference type="PANTHER" id="PTHR47966:SF65">
    <property type="entry name" value="ASPARTIC-TYPE ENDOPEPTIDASE"/>
    <property type="match status" value="1"/>
</dbReference>
<comment type="similarity">
    <text evidence="1">Belongs to the peptidase A1 family.</text>
</comment>